<gene>
    <name evidence="1" type="ORF">TcWFU_001561</name>
</gene>
<protein>
    <submittedName>
        <fullName evidence="1">Uncharacterized protein</fullName>
    </submittedName>
</protein>
<comment type="caution">
    <text evidence="1">The sequence shown here is derived from an EMBL/GenBank/DDBJ whole genome shotgun (WGS) entry which is preliminary data.</text>
</comment>
<organism evidence="1 2">
    <name type="scientific">Taenia crassiceps</name>
    <dbReference type="NCBI Taxonomy" id="6207"/>
    <lineage>
        <taxon>Eukaryota</taxon>
        <taxon>Metazoa</taxon>
        <taxon>Spiralia</taxon>
        <taxon>Lophotrochozoa</taxon>
        <taxon>Platyhelminthes</taxon>
        <taxon>Cestoda</taxon>
        <taxon>Eucestoda</taxon>
        <taxon>Cyclophyllidea</taxon>
        <taxon>Taeniidae</taxon>
        <taxon>Taenia</taxon>
    </lineage>
</organism>
<reference evidence="1 2" key="1">
    <citation type="journal article" date="2022" name="Front. Cell. Infect. Microbiol.">
        <title>The Genomes of Two Strains of Taenia crassiceps the Animal Model for the Study of Human Cysticercosis.</title>
        <authorList>
            <person name="Bobes R.J."/>
            <person name="Estrada K."/>
            <person name="Rios-Valencia D.G."/>
            <person name="Calderon-Gallegos A."/>
            <person name="de la Torre P."/>
            <person name="Carrero J.C."/>
            <person name="Sanchez-Flores A."/>
            <person name="Laclette J.P."/>
        </authorList>
    </citation>
    <scope>NUCLEOTIDE SEQUENCE [LARGE SCALE GENOMIC DNA]</scope>
    <source>
        <strain evidence="1">WFUcys</strain>
    </source>
</reference>
<name>A0ABR4QCW6_9CEST</name>
<evidence type="ECO:0000313" key="2">
    <source>
        <dbReference type="Proteomes" id="UP001651158"/>
    </source>
</evidence>
<sequence length="110" mass="12402">MLRVLKDMMLVGSEASYSIVDLFPCVSHTFSHLRSDIGVSFSSSPHLSARWFSWWLPAWQLGALSSAREAMKNNTMTHKHEAIPLYVGVESHFSKGFGPLMNFAKLMLRS</sequence>
<proteinExistence type="predicted"/>
<evidence type="ECO:0000313" key="1">
    <source>
        <dbReference type="EMBL" id="KAL5107362.1"/>
    </source>
</evidence>
<keyword evidence="2" id="KW-1185">Reference proteome</keyword>
<accession>A0ABR4QCW6</accession>
<dbReference type="EMBL" id="JAKROA010000004">
    <property type="protein sequence ID" value="KAL5107362.1"/>
    <property type="molecule type" value="Genomic_DNA"/>
</dbReference>
<dbReference type="Proteomes" id="UP001651158">
    <property type="component" value="Unassembled WGS sequence"/>
</dbReference>